<proteinExistence type="predicted"/>
<evidence type="ECO:0000313" key="2">
    <source>
        <dbReference type="EMBL" id="PWI27185.1"/>
    </source>
</evidence>
<name>A0ABX5L6Q2_9MICC</name>
<dbReference type="RefSeq" id="WP_219930466.1">
    <property type="nucleotide sequence ID" value="NZ_QFWG01000013.1"/>
</dbReference>
<organism evidence="2 3">
    <name type="scientific">Pseudoglutamicibacter cumminsii</name>
    <dbReference type="NCBI Taxonomy" id="156979"/>
    <lineage>
        <taxon>Bacteria</taxon>
        <taxon>Bacillati</taxon>
        <taxon>Actinomycetota</taxon>
        <taxon>Actinomycetes</taxon>
        <taxon>Micrococcales</taxon>
        <taxon>Micrococcaceae</taxon>
        <taxon>Pseudoglutamicibacter</taxon>
    </lineage>
</organism>
<gene>
    <name evidence="2" type="ORF">CAY35_08510</name>
</gene>
<keyword evidence="3" id="KW-1185">Reference proteome</keyword>
<keyword evidence="1" id="KW-0732">Signal</keyword>
<feature type="chain" id="PRO_5045107934" evidence="1">
    <location>
        <begin position="23"/>
        <end position="129"/>
    </location>
</feature>
<comment type="caution">
    <text evidence="2">The sequence shown here is derived from an EMBL/GenBank/DDBJ whole genome shotgun (WGS) entry which is preliminary data.</text>
</comment>
<dbReference type="EMBL" id="QFWG01000013">
    <property type="protein sequence ID" value="PWI27185.1"/>
    <property type="molecule type" value="Genomic_DNA"/>
</dbReference>
<reference evidence="2 3" key="1">
    <citation type="submission" date="2018-05" db="EMBL/GenBank/DDBJ databases">
        <title>Draft Genome Sequence of Arthrobacter cumminsii IME1328, Isolated from a Patient Who Suffered from Foot Ulcers in China.</title>
        <authorList>
            <person name="Li M."/>
            <person name="Jiang Z."/>
            <person name="Sun Q."/>
            <person name="Tong Y."/>
        </authorList>
    </citation>
    <scope>NUCLEOTIDE SEQUENCE [LARGE SCALE GENOMIC DNA]</scope>
    <source>
        <strain evidence="2 3">IME1328</strain>
    </source>
</reference>
<feature type="non-terminal residue" evidence="2">
    <location>
        <position position="1"/>
    </location>
</feature>
<protein>
    <submittedName>
        <fullName evidence="2">Uncharacterized protein</fullName>
    </submittedName>
</protein>
<sequence length="129" mass="13487">QSSILKAVAALASLGIVFAVVACGGSKENAVPSSPETSAQITIEGWEPLPRGSTDYVGIILSQELCEGDGAGSRLIVQKGISSSRTAQTHSDNLSFDLQQQGVDVKTLEGREINGEDVKVSPIHPKVRS</sequence>
<evidence type="ECO:0000256" key="1">
    <source>
        <dbReference type="SAM" id="SignalP"/>
    </source>
</evidence>
<evidence type="ECO:0000313" key="3">
    <source>
        <dbReference type="Proteomes" id="UP000245514"/>
    </source>
</evidence>
<accession>A0ABX5L6Q2</accession>
<dbReference type="Proteomes" id="UP000245514">
    <property type="component" value="Unassembled WGS sequence"/>
</dbReference>
<feature type="signal peptide" evidence="1">
    <location>
        <begin position="1"/>
        <end position="22"/>
    </location>
</feature>